<dbReference type="STRING" id="6293.A0A1I8EI31"/>
<feature type="transmembrane region" description="Helical" evidence="1">
    <location>
        <begin position="189"/>
        <end position="210"/>
    </location>
</feature>
<evidence type="ECO:0000313" key="2">
    <source>
        <dbReference type="WBParaSite" id="maker-PairedContig_214-snap-gene-0.7-mRNA-1"/>
    </source>
</evidence>
<feature type="transmembrane region" description="Helical" evidence="1">
    <location>
        <begin position="115"/>
        <end position="134"/>
    </location>
</feature>
<keyword evidence="1" id="KW-0472">Membrane</keyword>
<dbReference type="WBParaSite" id="maker-PairedContig_214-snap-gene-0.7-mRNA-1">
    <property type="protein sequence ID" value="maker-PairedContig_214-snap-gene-0.7-mRNA-1"/>
    <property type="gene ID" value="maker-PairedContig_214-snap-gene-0.7"/>
</dbReference>
<keyword evidence="1" id="KW-1133">Transmembrane helix</keyword>
<sequence length="272" mass="31251">MVNYLERARALAECSPLPSTNIVSSQQCKPKKFSRVNFIVNPQRESAIGYEQVEDVIQEDSNCIKHKVKFIDALAQLSQYRCCCNLMHAVTGTKLFLLTYVALSVIIFTFAMKSTIIWSVIPFIVASLSIYALYTEKHKYLYPFLIISSVHIILSIVVVLAIITFTAASYGTFRQIVGYYMKIRLSDTFIVIFVITSVILFLTLSIMHLWQVNVVYSCMMYFEQKRCLEREQCHPVIVKYNCSDGKEDGHLDIYHNHFITNHKCYESCAALN</sequence>
<name>A0A1I8EI31_WUCBA</name>
<evidence type="ECO:0000256" key="1">
    <source>
        <dbReference type="SAM" id="Phobius"/>
    </source>
</evidence>
<organism evidence="2">
    <name type="scientific">Wuchereria bancrofti</name>
    <dbReference type="NCBI Taxonomy" id="6293"/>
    <lineage>
        <taxon>Eukaryota</taxon>
        <taxon>Metazoa</taxon>
        <taxon>Ecdysozoa</taxon>
        <taxon>Nematoda</taxon>
        <taxon>Chromadorea</taxon>
        <taxon>Rhabditida</taxon>
        <taxon>Spirurina</taxon>
        <taxon>Spiruromorpha</taxon>
        <taxon>Filarioidea</taxon>
        <taxon>Onchocercidae</taxon>
        <taxon>Wuchereria</taxon>
    </lineage>
</organism>
<accession>A0A1I8EI31</accession>
<feature type="transmembrane region" description="Helical" evidence="1">
    <location>
        <begin position="86"/>
        <end position="108"/>
    </location>
</feature>
<keyword evidence="1" id="KW-0812">Transmembrane</keyword>
<dbReference type="AlphaFoldDB" id="A0A1I8EI31"/>
<reference evidence="2" key="1">
    <citation type="submission" date="2016-11" db="UniProtKB">
        <authorList>
            <consortium name="WormBaseParasite"/>
        </authorList>
    </citation>
    <scope>IDENTIFICATION</scope>
    <source>
        <strain evidence="2">pt0022</strain>
    </source>
</reference>
<protein>
    <submittedName>
        <fullName evidence="2">Uncharacterized protein</fullName>
    </submittedName>
</protein>
<feature type="transmembrane region" description="Helical" evidence="1">
    <location>
        <begin position="140"/>
        <end position="168"/>
    </location>
</feature>
<proteinExistence type="predicted"/>